<keyword evidence="1 4" id="KW-0808">Transferase</keyword>
<dbReference type="PROSITE" id="PS51186">
    <property type="entry name" value="GNAT"/>
    <property type="match status" value="1"/>
</dbReference>
<dbReference type="KEGG" id="afo:Afer_1836"/>
<evidence type="ECO:0000313" key="4">
    <source>
        <dbReference type="EMBL" id="ACU54750.1"/>
    </source>
</evidence>
<dbReference type="HOGENOM" id="CLU_013985_34_3_11"/>
<dbReference type="eggNOG" id="COG0456">
    <property type="taxonomic scope" value="Bacteria"/>
</dbReference>
<gene>
    <name evidence="4" type="ordered locus">Afer_1836</name>
</gene>
<evidence type="ECO:0000256" key="2">
    <source>
        <dbReference type="ARBA" id="ARBA00023315"/>
    </source>
</evidence>
<feature type="domain" description="N-acetyltransferase" evidence="3">
    <location>
        <begin position="8"/>
        <end position="160"/>
    </location>
</feature>
<dbReference type="RefSeq" id="WP_015799227.1">
    <property type="nucleotide sequence ID" value="NC_013124.1"/>
</dbReference>
<sequence length="166" mass="17517">MIASPSAVVVREATTVEPGMLAVVNHLVRQLSTTAAPLTEADLERVVSSEATRLLLAWAGEDVVGMTTLVLVPIPTGLRAIIEDVVVDERGRGHGVGRALVTRALALAEEAGATTVDLTSRPTRVAAHALYRSVGFVERDTAVYRYRLGGRSVTESVASDPSVSTE</sequence>
<dbReference type="OrthoDB" id="273614at2"/>
<dbReference type="EMBL" id="CP001631">
    <property type="protein sequence ID" value="ACU54750.1"/>
    <property type="molecule type" value="Genomic_DNA"/>
</dbReference>
<dbReference type="SUPFAM" id="SSF55729">
    <property type="entry name" value="Acyl-CoA N-acyltransferases (Nat)"/>
    <property type="match status" value="1"/>
</dbReference>
<dbReference type="InterPro" id="IPR000182">
    <property type="entry name" value="GNAT_dom"/>
</dbReference>
<organism evidence="4 5">
    <name type="scientific">Acidimicrobium ferrooxidans (strain DSM 10331 / JCM 15462 / NBRC 103882 / ICP)</name>
    <dbReference type="NCBI Taxonomy" id="525909"/>
    <lineage>
        <taxon>Bacteria</taxon>
        <taxon>Bacillati</taxon>
        <taxon>Actinomycetota</taxon>
        <taxon>Acidimicrobiia</taxon>
        <taxon>Acidimicrobiales</taxon>
        <taxon>Acidimicrobiaceae</taxon>
        <taxon>Acidimicrobium</taxon>
    </lineage>
</organism>
<keyword evidence="2" id="KW-0012">Acyltransferase</keyword>
<proteinExistence type="predicted"/>
<dbReference type="CDD" id="cd04301">
    <property type="entry name" value="NAT_SF"/>
    <property type="match status" value="1"/>
</dbReference>
<keyword evidence="5" id="KW-1185">Reference proteome</keyword>
<dbReference type="PANTHER" id="PTHR43877">
    <property type="entry name" value="AMINOALKYLPHOSPHONATE N-ACETYLTRANSFERASE-RELATED-RELATED"/>
    <property type="match status" value="1"/>
</dbReference>
<dbReference type="Proteomes" id="UP000000771">
    <property type="component" value="Chromosome"/>
</dbReference>
<protein>
    <submittedName>
        <fullName evidence="4">GCN5-related N-acetyltransferase</fullName>
    </submittedName>
</protein>
<dbReference type="AlphaFoldDB" id="C7M1A2"/>
<reference evidence="4 5" key="1">
    <citation type="journal article" date="2009" name="Stand. Genomic Sci.">
        <title>Complete genome sequence of Acidimicrobium ferrooxidans type strain (ICP).</title>
        <authorList>
            <person name="Clum A."/>
            <person name="Nolan M."/>
            <person name="Lang E."/>
            <person name="Glavina Del Rio T."/>
            <person name="Tice H."/>
            <person name="Copeland A."/>
            <person name="Cheng J.F."/>
            <person name="Lucas S."/>
            <person name="Chen F."/>
            <person name="Bruce D."/>
            <person name="Goodwin L."/>
            <person name="Pitluck S."/>
            <person name="Ivanova N."/>
            <person name="Mavrommatis K."/>
            <person name="Mikhailova N."/>
            <person name="Pati A."/>
            <person name="Chen A."/>
            <person name="Palaniappan K."/>
            <person name="Goker M."/>
            <person name="Spring S."/>
            <person name="Land M."/>
            <person name="Hauser L."/>
            <person name="Chang Y.J."/>
            <person name="Jeffries C.C."/>
            <person name="Chain P."/>
            <person name="Bristow J."/>
            <person name="Eisen J.A."/>
            <person name="Markowitz V."/>
            <person name="Hugenholtz P."/>
            <person name="Kyrpides N.C."/>
            <person name="Klenk H.P."/>
            <person name="Lapidus A."/>
        </authorList>
    </citation>
    <scope>NUCLEOTIDE SEQUENCE [LARGE SCALE GENOMIC DNA]</scope>
    <source>
        <strain evidence="5">DSM 10331 / JCM 15462 / NBRC 103882 / ICP</strain>
    </source>
</reference>
<dbReference type="STRING" id="525909.Afer_1836"/>
<evidence type="ECO:0000256" key="1">
    <source>
        <dbReference type="ARBA" id="ARBA00022679"/>
    </source>
</evidence>
<dbReference type="Gene3D" id="3.40.630.30">
    <property type="match status" value="1"/>
</dbReference>
<evidence type="ECO:0000313" key="5">
    <source>
        <dbReference type="Proteomes" id="UP000000771"/>
    </source>
</evidence>
<dbReference type="Pfam" id="PF00583">
    <property type="entry name" value="Acetyltransf_1"/>
    <property type="match status" value="1"/>
</dbReference>
<name>C7M1A2_ACIFD</name>
<dbReference type="GO" id="GO:0016747">
    <property type="term" value="F:acyltransferase activity, transferring groups other than amino-acyl groups"/>
    <property type="evidence" value="ECO:0007669"/>
    <property type="project" value="InterPro"/>
</dbReference>
<accession>C7M1A2</accession>
<evidence type="ECO:0000259" key="3">
    <source>
        <dbReference type="PROSITE" id="PS51186"/>
    </source>
</evidence>
<dbReference type="InterPro" id="IPR050832">
    <property type="entry name" value="Bact_Acetyltransf"/>
</dbReference>
<dbReference type="InterPro" id="IPR016181">
    <property type="entry name" value="Acyl_CoA_acyltransferase"/>
</dbReference>